<organism evidence="12 13">
    <name type="scientific">Desemzia incerta</name>
    <dbReference type="NCBI Taxonomy" id="82801"/>
    <lineage>
        <taxon>Bacteria</taxon>
        <taxon>Bacillati</taxon>
        <taxon>Bacillota</taxon>
        <taxon>Bacilli</taxon>
        <taxon>Lactobacillales</taxon>
        <taxon>Carnobacteriaceae</taxon>
        <taxon>Desemzia</taxon>
    </lineage>
</organism>
<dbReference type="NCBIfam" id="TIGR01146">
    <property type="entry name" value="ATPsyn_F1gamma"/>
    <property type="match status" value="1"/>
</dbReference>
<dbReference type="NCBIfam" id="NF004147">
    <property type="entry name" value="PRK05621.2-1"/>
    <property type="match status" value="1"/>
</dbReference>
<evidence type="ECO:0000256" key="4">
    <source>
        <dbReference type="ARBA" id="ARBA00022448"/>
    </source>
</evidence>
<name>A0A1I5V3H1_9LACT</name>
<dbReference type="Gene3D" id="3.40.1380.10">
    <property type="match status" value="1"/>
</dbReference>
<reference evidence="12 13" key="1">
    <citation type="submission" date="2016-10" db="EMBL/GenBank/DDBJ databases">
        <authorList>
            <person name="de Groot N.N."/>
        </authorList>
    </citation>
    <scope>NUCLEOTIDE SEQUENCE [LARGE SCALE GENOMIC DNA]</scope>
    <source>
        <strain evidence="12 13">DSM 20581</strain>
    </source>
</reference>
<dbReference type="GO" id="GO:0005524">
    <property type="term" value="F:ATP binding"/>
    <property type="evidence" value="ECO:0007669"/>
    <property type="project" value="UniProtKB-UniRule"/>
</dbReference>
<dbReference type="EMBL" id="FOXW01000001">
    <property type="protein sequence ID" value="SFQ02011.1"/>
    <property type="molecule type" value="Genomic_DNA"/>
</dbReference>
<evidence type="ECO:0000313" key="13">
    <source>
        <dbReference type="Proteomes" id="UP000199136"/>
    </source>
</evidence>
<evidence type="ECO:0000256" key="10">
    <source>
        <dbReference type="ARBA" id="ARBA00023310"/>
    </source>
</evidence>
<comment type="subunit">
    <text evidence="11">F-type ATPases have 2 components, CF(1) - the catalytic core - and CF(0) - the membrane proton channel. CF(1) has five subunits: alpha(3), beta(3), gamma(1), delta(1), epsilon(1). CF(0) has three main subunits: a, b and c.</text>
</comment>
<evidence type="ECO:0000256" key="6">
    <source>
        <dbReference type="ARBA" id="ARBA00022781"/>
    </source>
</evidence>
<dbReference type="OrthoDB" id="9812769at2"/>
<dbReference type="PANTHER" id="PTHR11693:SF22">
    <property type="entry name" value="ATP SYNTHASE SUBUNIT GAMMA, MITOCHONDRIAL"/>
    <property type="match status" value="1"/>
</dbReference>
<dbReference type="HAMAP" id="MF_00815">
    <property type="entry name" value="ATP_synth_gamma_bact"/>
    <property type="match status" value="1"/>
</dbReference>
<gene>
    <name evidence="11" type="primary">atpG</name>
    <name evidence="12" type="ORF">SAMN04488506_0335</name>
</gene>
<keyword evidence="10 11" id="KW-0066">ATP synthesis</keyword>
<dbReference type="PANTHER" id="PTHR11693">
    <property type="entry name" value="ATP SYNTHASE GAMMA CHAIN"/>
    <property type="match status" value="1"/>
</dbReference>
<dbReference type="InterPro" id="IPR035968">
    <property type="entry name" value="ATP_synth_F1_ATPase_gsu"/>
</dbReference>
<keyword evidence="5 11" id="KW-1003">Cell membrane</keyword>
<dbReference type="SUPFAM" id="SSF52943">
    <property type="entry name" value="ATP synthase (F1-ATPase), gamma subunit"/>
    <property type="match status" value="1"/>
</dbReference>
<comment type="function">
    <text evidence="1 11">Produces ATP from ADP in the presence of a proton gradient across the membrane. The gamma chain is believed to be important in regulating ATPase activity and the flow of protons through the CF(0) complex.</text>
</comment>
<evidence type="ECO:0000256" key="1">
    <source>
        <dbReference type="ARBA" id="ARBA00003456"/>
    </source>
</evidence>
<keyword evidence="6 11" id="KW-0375">Hydrogen ion transport</keyword>
<proteinExistence type="inferred from homology"/>
<evidence type="ECO:0000256" key="3">
    <source>
        <dbReference type="ARBA" id="ARBA00007681"/>
    </source>
</evidence>
<comment type="subcellular location">
    <subcellularLocation>
        <location evidence="11">Cell membrane</location>
        <topology evidence="11">Peripheral membrane protein</topology>
    </subcellularLocation>
    <subcellularLocation>
        <location evidence="2">Membrane</location>
        <topology evidence="2">Peripheral membrane protein</topology>
    </subcellularLocation>
</comment>
<keyword evidence="7 11" id="KW-0406">Ion transport</keyword>
<evidence type="ECO:0000256" key="11">
    <source>
        <dbReference type="HAMAP-Rule" id="MF_00815"/>
    </source>
</evidence>
<dbReference type="Gene3D" id="1.10.287.80">
    <property type="entry name" value="ATP synthase, gamma subunit, helix hairpin domain"/>
    <property type="match status" value="1"/>
</dbReference>
<dbReference type="CDD" id="cd12151">
    <property type="entry name" value="F1-ATPase_gamma"/>
    <property type="match status" value="1"/>
</dbReference>
<keyword evidence="8 11" id="KW-0472">Membrane</keyword>
<dbReference type="GO" id="GO:0005886">
    <property type="term" value="C:plasma membrane"/>
    <property type="evidence" value="ECO:0007669"/>
    <property type="project" value="UniProtKB-SubCell"/>
</dbReference>
<keyword evidence="4 11" id="KW-0813">Transport</keyword>
<dbReference type="GO" id="GO:0045259">
    <property type="term" value="C:proton-transporting ATP synthase complex"/>
    <property type="evidence" value="ECO:0007669"/>
    <property type="project" value="UniProtKB-KW"/>
</dbReference>
<sequence>MAESLQDIQKRIQSTRKTSNITKAMQMVSAAKLGKQEQLNKGFQVYSAKVREMVVHLAQTQLALLEDSDMIGTNSPSNIDFHDMLIERPVKKTGYIIISSDTGLAGAYNSSVIKTTIDMIQRDHQSPDEYIFMAIGRTAADFFKNRGMNIAYELDNLSDQPAFDEVRGIARQIVEMYKNEVFDEVYLCYNHHINTITFQYRAEKVLPLTDLDISEAEKLDFDTDYIYEPSKEEILDILLPQYAESLLYGAILDAKTAEHAARMTAMQGATDNAKQIIDDLSIKYNRARQAAITEEITEIIGGSEGLK</sequence>
<dbReference type="InterPro" id="IPR000131">
    <property type="entry name" value="ATP_synth_F1_gsu"/>
</dbReference>
<dbReference type="Pfam" id="PF00231">
    <property type="entry name" value="ATP-synt"/>
    <property type="match status" value="1"/>
</dbReference>
<evidence type="ECO:0000256" key="8">
    <source>
        <dbReference type="ARBA" id="ARBA00023136"/>
    </source>
</evidence>
<dbReference type="Proteomes" id="UP000199136">
    <property type="component" value="Unassembled WGS sequence"/>
</dbReference>
<keyword evidence="9 11" id="KW-0139">CF(1)</keyword>
<dbReference type="GO" id="GO:0042777">
    <property type="term" value="P:proton motive force-driven plasma membrane ATP synthesis"/>
    <property type="evidence" value="ECO:0007669"/>
    <property type="project" value="UniProtKB-UniRule"/>
</dbReference>
<dbReference type="GO" id="GO:0046933">
    <property type="term" value="F:proton-transporting ATP synthase activity, rotational mechanism"/>
    <property type="evidence" value="ECO:0007669"/>
    <property type="project" value="UniProtKB-UniRule"/>
</dbReference>
<evidence type="ECO:0000256" key="5">
    <source>
        <dbReference type="ARBA" id="ARBA00022475"/>
    </source>
</evidence>
<accession>A0A1I5V3H1</accession>
<evidence type="ECO:0000256" key="2">
    <source>
        <dbReference type="ARBA" id="ARBA00004170"/>
    </source>
</evidence>
<evidence type="ECO:0000313" key="12">
    <source>
        <dbReference type="EMBL" id="SFQ02011.1"/>
    </source>
</evidence>
<dbReference type="AlphaFoldDB" id="A0A1I5V3H1"/>
<dbReference type="RefSeq" id="WP_092479611.1">
    <property type="nucleotide sequence ID" value="NZ_CP126128.1"/>
</dbReference>
<dbReference type="PRINTS" id="PR00126">
    <property type="entry name" value="ATPASEGAMMA"/>
</dbReference>
<keyword evidence="13" id="KW-1185">Reference proteome</keyword>
<dbReference type="STRING" id="82801.SAMN04488506_0335"/>
<comment type="similarity">
    <text evidence="3 11">Belongs to the ATPase gamma chain family.</text>
</comment>
<protein>
    <recommendedName>
        <fullName evidence="11">ATP synthase gamma chain</fullName>
    </recommendedName>
    <alternativeName>
        <fullName evidence="11">ATP synthase F1 sector gamma subunit</fullName>
    </alternativeName>
    <alternativeName>
        <fullName evidence="11">F-ATPase gamma subunit</fullName>
    </alternativeName>
</protein>
<evidence type="ECO:0000256" key="7">
    <source>
        <dbReference type="ARBA" id="ARBA00023065"/>
    </source>
</evidence>
<evidence type="ECO:0000256" key="9">
    <source>
        <dbReference type="ARBA" id="ARBA00023196"/>
    </source>
</evidence>